<accession>O22097</accession>
<name>O22097_IPONI</name>
<organism evidence="1">
    <name type="scientific">Ipomoea nil</name>
    <name type="common">Japanese morning glory</name>
    <name type="synonym">Pharbitis nil</name>
    <dbReference type="NCBI Taxonomy" id="35883"/>
    <lineage>
        <taxon>Eukaryota</taxon>
        <taxon>Viridiplantae</taxon>
        <taxon>Streptophyta</taxon>
        <taxon>Embryophyta</taxon>
        <taxon>Tracheophyta</taxon>
        <taxon>Spermatophyta</taxon>
        <taxon>Magnoliopsida</taxon>
        <taxon>eudicotyledons</taxon>
        <taxon>Gunneridae</taxon>
        <taxon>Pentapetalae</taxon>
        <taxon>asterids</taxon>
        <taxon>lamiids</taxon>
        <taxon>Solanales</taxon>
        <taxon>Convolvulaceae</taxon>
        <taxon>Ipomoeeae</taxon>
        <taxon>Ipomoea</taxon>
    </lineage>
</organism>
<reference evidence="1" key="1">
    <citation type="journal article" date="1999" name="Gene">
        <title>Genomic organization of the genes encoding dihydroflavonol 4-reductase for flower pigmentation in the Japanese and common morning glories.</title>
        <authorList>
            <person name="Inagaki Y."/>
            <person name="Johzuka-Hisatomi Y."/>
            <person name="Mori T."/>
            <person name="Takahashi S."/>
            <person name="Hayakawa Y."/>
            <person name="Peyachoknagul S."/>
            <person name="Iida S."/>
        </authorList>
    </citation>
    <scope>NUCLEOTIDE SEQUENCE</scope>
    <source>
        <strain evidence="1">KKZSK-2</strain>
        <tissue evidence="1">Foliage</tissue>
    </source>
</reference>
<dbReference type="EMBL" id="AB006793">
    <property type="protein sequence ID" value="BAA59331.1"/>
    <property type="molecule type" value="Genomic_DNA"/>
</dbReference>
<protein>
    <submittedName>
        <fullName evidence="1">Genes for dihydroflavonol 4-reductase forflower pigmentation</fullName>
    </submittedName>
</protein>
<proteinExistence type="predicted"/>
<evidence type="ECO:0000313" key="1">
    <source>
        <dbReference type="EMBL" id="BAA59331.1"/>
    </source>
</evidence>
<dbReference type="AlphaFoldDB" id="O22097"/>
<sequence length="22" mass="2633">MTRYKIHTSKVHIFITQDTSLI</sequence>